<comment type="caution">
    <text evidence="1">The sequence shown here is derived from an EMBL/GenBank/DDBJ whole genome shotgun (WGS) entry which is preliminary data.</text>
</comment>
<keyword evidence="2" id="KW-1185">Reference proteome</keyword>
<dbReference type="AlphaFoldDB" id="A0A1B8SL06"/>
<evidence type="ECO:0000313" key="2">
    <source>
        <dbReference type="Proteomes" id="UP000092668"/>
    </source>
</evidence>
<evidence type="ECO:0000313" key="1">
    <source>
        <dbReference type="EMBL" id="OBY33429.1"/>
    </source>
</evidence>
<sequence>MTDDVTDRVRAERDKSSRGLPWGLADELLAEVERLHTWDGLMSLLDEHWPQSIFPTLSDDPGRDPGPRIVSLLRWVEHLRALQRDDRQNAINAIEERDQAVREVERLQSDLSFYREWSNELTQYIPEEFDDDIAQEAIISNWAKFVSAEVERLRGALEALAHDLNAHSQTTPDDDDHEIICDVESAIAYRIEAVLRGDQ</sequence>
<dbReference type="Proteomes" id="UP000092668">
    <property type="component" value="Unassembled WGS sequence"/>
</dbReference>
<protein>
    <submittedName>
        <fullName evidence="1">Uncharacterized protein</fullName>
    </submittedName>
</protein>
<proteinExistence type="predicted"/>
<accession>A0A1B8SL06</accession>
<organism evidence="1 2">
    <name type="scientific">Mycolicibacter kumamotonensis</name>
    <dbReference type="NCBI Taxonomy" id="354243"/>
    <lineage>
        <taxon>Bacteria</taxon>
        <taxon>Bacillati</taxon>
        <taxon>Actinomycetota</taxon>
        <taxon>Actinomycetes</taxon>
        <taxon>Mycobacteriales</taxon>
        <taxon>Mycobacteriaceae</taxon>
        <taxon>Mycolicibacter</taxon>
    </lineage>
</organism>
<gene>
    <name evidence="1" type="ORF">ACT18_00250</name>
</gene>
<name>A0A1B8SL06_9MYCO</name>
<dbReference type="EMBL" id="LFOE01000001">
    <property type="protein sequence ID" value="OBY33429.1"/>
    <property type="molecule type" value="Genomic_DNA"/>
</dbReference>
<dbReference type="RefSeq" id="WP_065286686.1">
    <property type="nucleotide sequence ID" value="NZ_LFOE01000001.1"/>
</dbReference>
<dbReference type="OrthoDB" id="10009925at2"/>
<reference evidence="1 2" key="1">
    <citation type="submission" date="2015-06" db="EMBL/GenBank/DDBJ databases">
        <title>Genome sequence of Mycobacterium kumamotonense strain Roo.</title>
        <authorList>
            <person name="Greninger A.L."/>
            <person name="Cunningham G."/>
            <person name="Miller S."/>
        </authorList>
    </citation>
    <scope>NUCLEOTIDE SEQUENCE [LARGE SCALE GENOMIC DNA]</scope>
    <source>
        <strain evidence="1 2">Roo</strain>
    </source>
</reference>